<name>A0ACC0NJX6_RHOML</name>
<protein>
    <submittedName>
        <fullName evidence="1">Uncharacterized protein</fullName>
    </submittedName>
</protein>
<evidence type="ECO:0000313" key="1">
    <source>
        <dbReference type="EMBL" id="KAI8552788.1"/>
    </source>
</evidence>
<reference evidence="1" key="1">
    <citation type="submission" date="2022-02" db="EMBL/GenBank/DDBJ databases">
        <title>Plant Genome Project.</title>
        <authorList>
            <person name="Zhang R.-G."/>
        </authorList>
    </citation>
    <scope>NUCLEOTIDE SEQUENCE</scope>
    <source>
        <strain evidence="1">AT1</strain>
    </source>
</reference>
<evidence type="ECO:0000313" key="2">
    <source>
        <dbReference type="Proteomes" id="UP001062846"/>
    </source>
</evidence>
<comment type="caution">
    <text evidence="1">The sequence shown here is derived from an EMBL/GenBank/DDBJ whole genome shotgun (WGS) entry which is preliminary data.</text>
</comment>
<accession>A0ACC0NJX6</accession>
<dbReference type="Proteomes" id="UP001062846">
    <property type="component" value="Chromosome 6"/>
</dbReference>
<sequence>MLNNCNHNDYYQVDIDTPLLEALIYDDHVATYYWGMQLNSLLRAYIDVGPSDSWWRMQMMMKMCWILRDVEFSICSSLPIEKQYSTWPKLSSLQGCSKSKNCIDETVEMMLLKPEEVLKIIKLPEEATSPAGETRHR</sequence>
<dbReference type="EMBL" id="CM046393">
    <property type="protein sequence ID" value="KAI8552788.1"/>
    <property type="molecule type" value="Genomic_DNA"/>
</dbReference>
<organism evidence="1 2">
    <name type="scientific">Rhododendron molle</name>
    <name type="common">Chinese azalea</name>
    <name type="synonym">Azalea mollis</name>
    <dbReference type="NCBI Taxonomy" id="49168"/>
    <lineage>
        <taxon>Eukaryota</taxon>
        <taxon>Viridiplantae</taxon>
        <taxon>Streptophyta</taxon>
        <taxon>Embryophyta</taxon>
        <taxon>Tracheophyta</taxon>
        <taxon>Spermatophyta</taxon>
        <taxon>Magnoliopsida</taxon>
        <taxon>eudicotyledons</taxon>
        <taxon>Gunneridae</taxon>
        <taxon>Pentapetalae</taxon>
        <taxon>asterids</taxon>
        <taxon>Ericales</taxon>
        <taxon>Ericaceae</taxon>
        <taxon>Ericoideae</taxon>
        <taxon>Rhodoreae</taxon>
        <taxon>Rhododendron</taxon>
    </lineage>
</organism>
<keyword evidence="2" id="KW-1185">Reference proteome</keyword>
<proteinExistence type="predicted"/>
<gene>
    <name evidence="1" type="ORF">RHMOL_Rhmol06G0295200</name>
</gene>